<gene>
    <name evidence="2" type="ORF">HannXRQ_Chr05g0145051</name>
</gene>
<protein>
    <submittedName>
        <fullName evidence="2">Uncharacterized protein</fullName>
    </submittedName>
</protein>
<evidence type="ECO:0000313" key="2">
    <source>
        <dbReference type="EMBL" id="OTG25198.1"/>
    </source>
</evidence>
<proteinExistence type="predicted"/>
<dbReference type="InParanoid" id="A0A251UPD9"/>
<evidence type="ECO:0000256" key="1">
    <source>
        <dbReference type="SAM" id="MobiDB-lite"/>
    </source>
</evidence>
<accession>A0A251UPD9</accession>
<dbReference type="Proteomes" id="UP000215914">
    <property type="component" value="Chromosome 5"/>
</dbReference>
<dbReference type="AlphaFoldDB" id="A0A251UPD9"/>
<feature type="compositionally biased region" description="Basic residues" evidence="1">
    <location>
        <begin position="1"/>
        <end position="11"/>
    </location>
</feature>
<sequence>MIKKTKIRSRKLGNWTDEAEKSNGRTAGKSNDDSEIRGRKLAIHGIRAVVISWQANATTLNSNKKPKNASLNTTRYLKRFWVSCRP</sequence>
<name>A0A251UPD9_HELAN</name>
<organism evidence="2 3">
    <name type="scientific">Helianthus annuus</name>
    <name type="common">Common sunflower</name>
    <dbReference type="NCBI Taxonomy" id="4232"/>
    <lineage>
        <taxon>Eukaryota</taxon>
        <taxon>Viridiplantae</taxon>
        <taxon>Streptophyta</taxon>
        <taxon>Embryophyta</taxon>
        <taxon>Tracheophyta</taxon>
        <taxon>Spermatophyta</taxon>
        <taxon>Magnoliopsida</taxon>
        <taxon>eudicotyledons</taxon>
        <taxon>Gunneridae</taxon>
        <taxon>Pentapetalae</taxon>
        <taxon>asterids</taxon>
        <taxon>campanulids</taxon>
        <taxon>Asterales</taxon>
        <taxon>Asteraceae</taxon>
        <taxon>Asteroideae</taxon>
        <taxon>Heliantheae alliance</taxon>
        <taxon>Heliantheae</taxon>
        <taxon>Helianthus</taxon>
    </lineage>
</organism>
<evidence type="ECO:0000313" key="3">
    <source>
        <dbReference type="Proteomes" id="UP000215914"/>
    </source>
</evidence>
<feature type="region of interest" description="Disordered" evidence="1">
    <location>
        <begin position="1"/>
        <end position="35"/>
    </location>
</feature>
<reference evidence="3" key="1">
    <citation type="journal article" date="2017" name="Nature">
        <title>The sunflower genome provides insights into oil metabolism, flowering and Asterid evolution.</title>
        <authorList>
            <person name="Badouin H."/>
            <person name="Gouzy J."/>
            <person name="Grassa C.J."/>
            <person name="Murat F."/>
            <person name="Staton S.E."/>
            <person name="Cottret L."/>
            <person name="Lelandais-Briere C."/>
            <person name="Owens G.L."/>
            <person name="Carrere S."/>
            <person name="Mayjonade B."/>
            <person name="Legrand L."/>
            <person name="Gill N."/>
            <person name="Kane N.C."/>
            <person name="Bowers J.E."/>
            <person name="Hubner S."/>
            <person name="Bellec A."/>
            <person name="Berard A."/>
            <person name="Berges H."/>
            <person name="Blanchet N."/>
            <person name="Boniface M.C."/>
            <person name="Brunel D."/>
            <person name="Catrice O."/>
            <person name="Chaidir N."/>
            <person name="Claudel C."/>
            <person name="Donnadieu C."/>
            <person name="Faraut T."/>
            <person name="Fievet G."/>
            <person name="Helmstetter N."/>
            <person name="King M."/>
            <person name="Knapp S.J."/>
            <person name="Lai Z."/>
            <person name="Le Paslier M.C."/>
            <person name="Lippi Y."/>
            <person name="Lorenzon L."/>
            <person name="Mandel J.R."/>
            <person name="Marage G."/>
            <person name="Marchand G."/>
            <person name="Marquand E."/>
            <person name="Bret-Mestries E."/>
            <person name="Morien E."/>
            <person name="Nambeesan S."/>
            <person name="Nguyen T."/>
            <person name="Pegot-Espagnet P."/>
            <person name="Pouilly N."/>
            <person name="Raftis F."/>
            <person name="Sallet E."/>
            <person name="Schiex T."/>
            <person name="Thomas J."/>
            <person name="Vandecasteele C."/>
            <person name="Vares D."/>
            <person name="Vear F."/>
            <person name="Vautrin S."/>
            <person name="Crespi M."/>
            <person name="Mangin B."/>
            <person name="Burke J.M."/>
            <person name="Salse J."/>
            <person name="Munos S."/>
            <person name="Vincourt P."/>
            <person name="Rieseberg L.H."/>
            <person name="Langlade N.B."/>
        </authorList>
    </citation>
    <scope>NUCLEOTIDE SEQUENCE [LARGE SCALE GENOMIC DNA]</scope>
    <source>
        <strain evidence="3">cv. SF193</strain>
    </source>
</reference>
<dbReference type="EMBL" id="CM007894">
    <property type="protein sequence ID" value="OTG25198.1"/>
    <property type="molecule type" value="Genomic_DNA"/>
</dbReference>
<keyword evidence="3" id="KW-1185">Reference proteome</keyword>